<protein>
    <submittedName>
        <fullName evidence="2">Uncharacterized protein</fullName>
    </submittedName>
</protein>
<feature type="signal peptide" evidence="1">
    <location>
        <begin position="1"/>
        <end position="24"/>
    </location>
</feature>
<keyword evidence="3" id="KW-1185">Reference proteome</keyword>
<accession>A0ABS4P0F5</accession>
<dbReference type="RefSeq" id="WP_209878962.1">
    <property type="nucleotide sequence ID" value="NZ_JAGGLV010000031.1"/>
</dbReference>
<proteinExistence type="predicted"/>
<organism evidence="2 3">
    <name type="scientific">Paenibacillus silagei</name>
    <dbReference type="NCBI Taxonomy" id="1670801"/>
    <lineage>
        <taxon>Bacteria</taxon>
        <taxon>Bacillati</taxon>
        <taxon>Bacillota</taxon>
        <taxon>Bacilli</taxon>
        <taxon>Bacillales</taxon>
        <taxon>Paenibacillaceae</taxon>
        <taxon>Paenibacillus</taxon>
    </lineage>
</organism>
<keyword evidence="1" id="KW-0732">Signal</keyword>
<sequence>MIKKIIVISTMTLGLMVSADQSYASSSQQQPSNDQTDVLYVKEDVVTLVDHVNNKADIVNLKTNTTTTISSDVNPILDVKVLNNPQKIVLLKKGKGTKISKLVFSFDGKVTSKTEIALKNAGDKIKWVAPTGKVNERIMVQSNNTFNLYQYPWTKPSVSYNAKISDKGYESVSVMDWEFDGYPNLAIKYRAQGVMSDEYFLKMVNLYSKNETLLKDFNTDFSINSNSNYVTAFSSYTYQAVPGNVTRPSAKDVQKVFRLIDKTTRKETASIKQTFKEEGDISGWITESINGQVFVGNLLEQSWSLFSQEGSIILKQQDWPKDGAAKFLYYNTNSQTAYFLDYSSGKISVIANKIK</sequence>
<gene>
    <name evidence="2" type="ORF">J2Z70_006000</name>
</gene>
<dbReference type="Proteomes" id="UP000773462">
    <property type="component" value="Unassembled WGS sequence"/>
</dbReference>
<reference evidence="2 3" key="1">
    <citation type="submission" date="2021-03" db="EMBL/GenBank/DDBJ databases">
        <title>Genomic Encyclopedia of Type Strains, Phase IV (KMG-IV): sequencing the most valuable type-strain genomes for metagenomic binning, comparative biology and taxonomic classification.</title>
        <authorList>
            <person name="Goeker M."/>
        </authorList>
    </citation>
    <scope>NUCLEOTIDE SEQUENCE [LARGE SCALE GENOMIC DNA]</scope>
    <source>
        <strain evidence="2 3">DSM 101953</strain>
    </source>
</reference>
<evidence type="ECO:0000313" key="3">
    <source>
        <dbReference type="Proteomes" id="UP000773462"/>
    </source>
</evidence>
<name>A0ABS4P0F5_9BACL</name>
<feature type="chain" id="PRO_5046822834" evidence="1">
    <location>
        <begin position="25"/>
        <end position="355"/>
    </location>
</feature>
<dbReference type="EMBL" id="JAGGLV010000031">
    <property type="protein sequence ID" value="MBP2115801.1"/>
    <property type="molecule type" value="Genomic_DNA"/>
</dbReference>
<evidence type="ECO:0000313" key="2">
    <source>
        <dbReference type="EMBL" id="MBP2115801.1"/>
    </source>
</evidence>
<comment type="caution">
    <text evidence="2">The sequence shown here is derived from an EMBL/GenBank/DDBJ whole genome shotgun (WGS) entry which is preliminary data.</text>
</comment>
<evidence type="ECO:0000256" key="1">
    <source>
        <dbReference type="SAM" id="SignalP"/>
    </source>
</evidence>